<organism evidence="1">
    <name type="scientific">marine sediment metagenome</name>
    <dbReference type="NCBI Taxonomy" id="412755"/>
    <lineage>
        <taxon>unclassified sequences</taxon>
        <taxon>metagenomes</taxon>
        <taxon>ecological metagenomes</taxon>
    </lineage>
</organism>
<reference evidence="1" key="1">
    <citation type="journal article" date="2015" name="Nature">
        <title>Complex archaea that bridge the gap between prokaryotes and eukaryotes.</title>
        <authorList>
            <person name="Spang A."/>
            <person name="Saw J.H."/>
            <person name="Jorgensen S.L."/>
            <person name="Zaremba-Niedzwiedzka K."/>
            <person name="Martijn J."/>
            <person name="Lind A.E."/>
            <person name="van Eijk R."/>
            <person name="Schleper C."/>
            <person name="Guy L."/>
            <person name="Ettema T.J."/>
        </authorList>
    </citation>
    <scope>NUCLEOTIDE SEQUENCE</scope>
</reference>
<accession>A0A0F9RB50</accession>
<comment type="caution">
    <text evidence="1">The sequence shown here is derived from an EMBL/GenBank/DDBJ whole genome shotgun (WGS) entry which is preliminary data.</text>
</comment>
<gene>
    <name evidence="1" type="ORF">LCGC14_0994490</name>
</gene>
<protein>
    <submittedName>
        <fullName evidence="1">Uncharacterized protein</fullName>
    </submittedName>
</protein>
<proteinExistence type="predicted"/>
<dbReference type="EMBL" id="LAZR01003801">
    <property type="protein sequence ID" value="KKN14588.1"/>
    <property type="molecule type" value="Genomic_DNA"/>
</dbReference>
<name>A0A0F9RB50_9ZZZZ</name>
<sequence>MIADDESPAYKILYLVWEECNNSSIWSYRRLNRSMHDAVTLAIDSGMKFKQTDFDTFSSKFRLGYWGSWEQFYSQAVSSNNLSACHALEHSLRRKPWIVLFQINLLDSYRQGGRIARGSRFYWDGKYVTVTSMGKDELVACSYHTSSIEDRQIAKEVMNRLGDVSSDTKTVDNPAKKYRLTRLDLRPPKRRLNEQG</sequence>
<dbReference type="AlphaFoldDB" id="A0A0F9RB50"/>
<evidence type="ECO:0000313" key="1">
    <source>
        <dbReference type="EMBL" id="KKN14588.1"/>
    </source>
</evidence>